<evidence type="ECO:0000313" key="2">
    <source>
        <dbReference type="WBParaSite" id="MCU_004824-RA"/>
    </source>
</evidence>
<protein>
    <submittedName>
        <fullName evidence="2">Uncharacterized protein</fullName>
    </submittedName>
</protein>
<reference evidence="2" key="1">
    <citation type="submission" date="2019-11" db="UniProtKB">
        <authorList>
            <consortium name="WormBaseParasite"/>
        </authorList>
    </citation>
    <scope>IDENTIFICATION</scope>
</reference>
<evidence type="ECO:0000256" key="1">
    <source>
        <dbReference type="SAM" id="MobiDB-lite"/>
    </source>
</evidence>
<organism evidence="2">
    <name type="scientific">Mesocestoides corti</name>
    <name type="common">Flatworm</name>
    <dbReference type="NCBI Taxonomy" id="53468"/>
    <lineage>
        <taxon>Eukaryota</taxon>
        <taxon>Metazoa</taxon>
        <taxon>Spiralia</taxon>
        <taxon>Lophotrochozoa</taxon>
        <taxon>Platyhelminthes</taxon>
        <taxon>Cestoda</taxon>
        <taxon>Eucestoda</taxon>
        <taxon>Cyclophyllidea</taxon>
        <taxon>Mesocestoididae</taxon>
        <taxon>Mesocestoides</taxon>
    </lineage>
</organism>
<dbReference type="WBParaSite" id="MCU_004824-RA">
    <property type="protein sequence ID" value="MCU_004824-RA"/>
    <property type="gene ID" value="MCU_004824"/>
</dbReference>
<dbReference type="AlphaFoldDB" id="A0A5K3F237"/>
<accession>A0A5K3F237</accession>
<name>A0A5K3F237_MESCO</name>
<sequence length="113" mass="12196">MKLLFSEFRFPQGFSGNIRGEWPYQQGNSCSNCPTGFQCIRNQCLNKTTTTTPITSKAMTTATLTTTTTSETSPSNSTTVTSSSANKIEQATSVAPMLCTCGLLTHGMVFIHI</sequence>
<proteinExistence type="predicted"/>
<feature type="region of interest" description="Disordered" evidence="1">
    <location>
        <begin position="65"/>
        <end position="84"/>
    </location>
</feature>